<keyword evidence="8 9" id="KW-0807">Transducer</keyword>
<feature type="transmembrane region" description="Helical" evidence="11">
    <location>
        <begin position="232"/>
        <end position="254"/>
    </location>
</feature>
<dbReference type="OrthoDB" id="5987936at2759"/>
<dbReference type="PROSITE" id="PS50262">
    <property type="entry name" value="G_PROTEIN_RECEP_F1_2"/>
    <property type="match status" value="1"/>
</dbReference>
<dbReference type="PANTHER" id="PTHR45695:SF15">
    <property type="entry name" value="OPSIN RH2"/>
    <property type="match status" value="1"/>
</dbReference>
<evidence type="ECO:0000256" key="3">
    <source>
        <dbReference type="ARBA" id="ARBA00022692"/>
    </source>
</evidence>
<dbReference type="PROSITE" id="PS00237">
    <property type="entry name" value="G_PROTEIN_RECEP_F1_1"/>
    <property type="match status" value="1"/>
</dbReference>
<name>A0A1Y1MF02_PHOPY</name>
<feature type="transmembrane region" description="Helical" evidence="11">
    <location>
        <begin position="296"/>
        <end position="319"/>
    </location>
</feature>
<dbReference type="PRINTS" id="PR00237">
    <property type="entry name" value="GPCRRHODOPSN"/>
</dbReference>
<evidence type="ECO:0000256" key="2">
    <source>
        <dbReference type="ARBA" id="ARBA00010663"/>
    </source>
</evidence>
<evidence type="ECO:0000256" key="1">
    <source>
        <dbReference type="ARBA" id="ARBA00004141"/>
    </source>
</evidence>
<feature type="transmembrane region" description="Helical" evidence="11">
    <location>
        <begin position="57"/>
        <end position="84"/>
    </location>
</feature>
<dbReference type="PANTHER" id="PTHR45695">
    <property type="entry name" value="LEUCOKININ RECEPTOR-RELATED"/>
    <property type="match status" value="1"/>
</dbReference>
<dbReference type="InterPro" id="IPR000611">
    <property type="entry name" value="NPY_rcpt"/>
</dbReference>
<dbReference type="SMART" id="SM01381">
    <property type="entry name" value="7TM_GPCR_Srsx"/>
    <property type="match status" value="1"/>
</dbReference>
<feature type="region of interest" description="Disordered" evidence="10">
    <location>
        <begin position="417"/>
        <end position="443"/>
    </location>
</feature>
<dbReference type="AlphaFoldDB" id="A0A1Y1MF02"/>
<reference evidence="13" key="1">
    <citation type="journal article" date="2016" name="Sci. Rep.">
        <title>Molecular characterization of firefly nuptial gifts: a multi-omics approach sheds light on postcopulatory sexual selection.</title>
        <authorList>
            <person name="Al-Wathiqui N."/>
            <person name="Fallon T.R."/>
            <person name="South A."/>
            <person name="Weng J.K."/>
            <person name="Lewis S.M."/>
        </authorList>
    </citation>
    <scope>NUCLEOTIDE SEQUENCE</scope>
</reference>
<dbReference type="Gene3D" id="1.20.1070.10">
    <property type="entry name" value="Rhodopsin 7-helix transmembrane proteins"/>
    <property type="match status" value="1"/>
</dbReference>
<keyword evidence="6 11" id="KW-0472">Membrane</keyword>
<sequence length="443" mass="52006">MELQVFEMLRKRDSEYYLDLNDTQFNYTDFYMNNTFYSESDESRLQRVKNLIFPKCWTWILIFLHSVVFIIGLIGNILVCVAVYRNHTMRTVTNYFIVNLAVADFLVILLCLPPTVIWDVTLTWFFGDFMCKTVYYLQNVSVAVSVLTLTFISIDRWYAICFPLKFKSTTGRAKTTIAIIWLLALLFDIPELLVYQTVPDRGYQNYSSIYLTQCEPSWSLETDRNWTIAKMILLYVIPLIFMTVAYCQIIRVLWRSGHVRQHALDISDGRQMNTFAMNTNTSTESQLRSRRKAAKMLFAVVIMFAVCYFPVHLLCILRLTISMKNTDTNKALFMFSHWLCYANSAVNPIIYNFMSGKFRKEFHRAFEHCCQSSSNRQHDYQLSYLNQTNTERDSGSRSLSRSSKRTLTEIRRLDTLGRESPNHIRNNKSRRNSEKTIVSKLDM</sequence>
<accession>A0A1Y1MF02</accession>
<evidence type="ECO:0000256" key="10">
    <source>
        <dbReference type="SAM" id="MobiDB-lite"/>
    </source>
</evidence>
<dbReference type="Pfam" id="PF00001">
    <property type="entry name" value="7tm_1"/>
    <property type="match status" value="1"/>
</dbReference>
<dbReference type="InterPro" id="IPR000276">
    <property type="entry name" value="GPCR_Rhodpsn"/>
</dbReference>
<evidence type="ECO:0000256" key="9">
    <source>
        <dbReference type="RuleBase" id="RU000688"/>
    </source>
</evidence>
<comment type="similarity">
    <text evidence="2 9">Belongs to the G-protein coupled receptor 1 family.</text>
</comment>
<dbReference type="GO" id="GO:0005886">
    <property type="term" value="C:plasma membrane"/>
    <property type="evidence" value="ECO:0007669"/>
    <property type="project" value="TreeGrafter"/>
</dbReference>
<dbReference type="GO" id="GO:0004983">
    <property type="term" value="F:neuropeptide Y receptor activity"/>
    <property type="evidence" value="ECO:0007669"/>
    <property type="project" value="InterPro"/>
</dbReference>
<dbReference type="GeneID" id="116170609"/>
<evidence type="ECO:0000256" key="11">
    <source>
        <dbReference type="SAM" id="Phobius"/>
    </source>
</evidence>
<evidence type="ECO:0000313" key="13">
    <source>
        <dbReference type="EMBL" id="JAV84382.1"/>
    </source>
</evidence>
<evidence type="ECO:0000256" key="6">
    <source>
        <dbReference type="ARBA" id="ARBA00023136"/>
    </source>
</evidence>
<dbReference type="EMBL" id="GEZM01033168">
    <property type="protein sequence ID" value="JAV84382.1"/>
    <property type="molecule type" value="Transcribed_RNA"/>
</dbReference>
<feature type="domain" description="G-protein coupled receptors family 1 profile" evidence="12">
    <location>
        <begin position="75"/>
        <end position="351"/>
    </location>
</feature>
<feature type="transmembrane region" description="Helical" evidence="11">
    <location>
        <begin position="136"/>
        <end position="154"/>
    </location>
</feature>
<dbReference type="InterPro" id="IPR017452">
    <property type="entry name" value="GPCR_Rhodpsn_7TM"/>
</dbReference>
<dbReference type="SUPFAM" id="SSF81321">
    <property type="entry name" value="Family A G protein-coupled receptor-like"/>
    <property type="match status" value="1"/>
</dbReference>
<evidence type="ECO:0000259" key="12">
    <source>
        <dbReference type="PROSITE" id="PS50262"/>
    </source>
</evidence>
<proteinExistence type="inferred from homology"/>
<dbReference type="RefSeq" id="XP_031342976.1">
    <property type="nucleotide sequence ID" value="XM_031487116.1"/>
</dbReference>
<dbReference type="KEGG" id="ppyr:116170609"/>
<keyword evidence="3 9" id="KW-0812">Transmembrane</keyword>
<evidence type="ECO:0000256" key="4">
    <source>
        <dbReference type="ARBA" id="ARBA00022989"/>
    </source>
</evidence>
<keyword evidence="4 11" id="KW-1133">Transmembrane helix</keyword>
<evidence type="ECO:0000256" key="5">
    <source>
        <dbReference type="ARBA" id="ARBA00023040"/>
    </source>
</evidence>
<dbReference type="PRINTS" id="PR01012">
    <property type="entry name" value="NRPEPTIDEYR"/>
</dbReference>
<protein>
    <recommendedName>
        <fullName evidence="12">G-protein coupled receptors family 1 profile domain-containing protein</fullName>
    </recommendedName>
</protein>
<feature type="transmembrane region" description="Helical" evidence="11">
    <location>
        <begin position="175"/>
        <end position="195"/>
    </location>
</feature>
<keyword evidence="5 9" id="KW-0297">G-protein coupled receptor</keyword>
<feature type="transmembrane region" description="Helical" evidence="11">
    <location>
        <begin position="96"/>
        <end position="116"/>
    </location>
</feature>
<feature type="transmembrane region" description="Helical" evidence="11">
    <location>
        <begin position="331"/>
        <end position="354"/>
    </location>
</feature>
<dbReference type="FunFam" id="1.20.1070.10:FF:000291">
    <property type="entry name" value="Predicted protein"/>
    <property type="match status" value="1"/>
</dbReference>
<keyword evidence="7 9" id="KW-0675">Receptor</keyword>
<evidence type="ECO:0000256" key="8">
    <source>
        <dbReference type="ARBA" id="ARBA00023224"/>
    </source>
</evidence>
<evidence type="ECO:0000256" key="7">
    <source>
        <dbReference type="ARBA" id="ARBA00023170"/>
    </source>
</evidence>
<comment type="subcellular location">
    <subcellularLocation>
        <location evidence="1">Membrane</location>
        <topology evidence="1">Multi-pass membrane protein</topology>
    </subcellularLocation>
</comment>
<organism evidence="13">
    <name type="scientific">Photinus pyralis</name>
    <name type="common">Common eastern firefly</name>
    <name type="synonym">Lampyris pyralis</name>
    <dbReference type="NCBI Taxonomy" id="7054"/>
    <lineage>
        <taxon>Eukaryota</taxon>
        <taxon>Metazoa</taxon>
        <taxon>Ecdysozoa</taxon>
        <taxon>Arthropoda</taxon>
        <taxon>Hexapoda</taxon>
        <taxon>Insecta</taxon>
        <taxon>Pterygota</taxon>
        <taxon>Neoptera</taxon>
        <taxon>Endopterygota</taxon>
        <taxon>Coleoptera</taxon>
        <taxon>Polyphaga</taxon>
        <taxon>Elateriformia</taxon>
        <taxon>Elateroidea</taxon>
        <taxon>Lampyridae</taxon>
        <taxon>Lampyrinae</taxon>
        <taxon>Photinus</taxon>
    </lineage>
</organism>